<evidence type="ECO:0000313" key="8">
    <source>
        <dbReference type="Proteomes" id="UP000033140"/>
    </source>
</evidence>
<organism evidence="7 8">
    <name type="scientific">Saitoella complicata (strain BCRC 22490 / CBS 7301 / JCM 7358 / NBRC 10748 / NRRL Y-17804)</name>
    <dbReference type="NCBI Taxonomy" id="698492"/>
    <lineage>
        <taxon>Eukaryota</taxon>
        <taxon>Fungi</taxon>
        <taxon>Dikarya</taxon>
        <taxon>Ascomycota</taxon>
        <taxon>Taphrinomycotina</taxon>
        <taxon>Taphrinomycotina incertae sedis</taxon>
        <taxon>Saitoella</taxon>
    </lineage>
</organism>
<dbReference type="OMA" id="SHITTPW"/>
<comment type="cofactor">
    <cofactor evidence="1">
        <name>FMN</name>
        <dbReference type="ChEBI" id="CHEBI:58210"/>
    </cofactor>
</comment>
<dbReference type="PANTHER" id="PTHR10578:SF149">
    <property type="entry name" value="2-HYDROXYACID OXIDASE 2"/>
    <property type="match status" value="1"/>
</dbReference>
<proteinExistence type="inferred from homology"/>
<evidence type="ECO:0000256" key="5">
    <source>
        <dbReference type="ARBA" id="ARBA00083297"/>
    </source>
</evidence>
<dbReference type="SUPFAM" id="SSF51395">
    <property type="entry name" value="FMN-linked oxidoreductases"/>
    <property type="match status" value="1"/>
</dbReference>
<dbReference type="AlphaFoldDB" id="A0A0E9NL92"/>
<dbReference type="InterPro" id="IPR000262">
    <property type="entry name" value="FMN-dep_DH"/>
</dbReference>
<gene>
    <name evidence="7" type="ORF">G7K_4775-t1</name>
</gene>
<accession>A0A0E9NL92</accession>
<protein>
    <recommendedName>
        <fullName evidence="4">Oxidase FUB9</fullName>
    </recommendedName>
    <alternativeName>
        <fullName evidence="5">Fusaric acid biosynthesis protein 9</fullName>
    </alternativeName>
</protein>
<dbReference type="GO" id="GO:0005737">
    <property type="term" value="C:cytoplasm"/>
    <property type="evidence" value="ECO:0007669"/>
    <property type="project" value="UniProtKB-ARBA"/>
</dbReference>
<keyword evidence="8" id="KW-1185">Reference proteome</keyword>
<dbReference type="GO" id="GO:0010181">
    <property type="term" value="F:FMN binding"/>
    <property type="evidence" value="ECO:0007669"/>
    <property type="project" value="InterPro"/>
</dbReference>
<dbReference type="PANTHER" id="PTHR10578">
    <property type="entry name" value="S -2-HYDROXY-ACID OXIDASE-RELATED"/>
    <property type="match status" value="1"/>
</dbReference>
<comment type="caution">
    <text evidence="7">The sequence shown here is derived from an EMBL/GenBank/DDBJ whole genome shotgun (WGS) entry which is preliminary data.</text>
</comment>
<reference evidence="7 8" key="2">
    <citation type="journal article" date="2014" name="J. Gen. Appl. Microbiol.">
        <title>The early diverging ascomycetous budding yeast Saitoella complicata has three histone deacetylases belonging to the Clr6, Hos2, and Rpd3 lineages.</title>
        <authorList>
            <person name="Nishida H."/>
            <person name="Matsumoto T."/>
            <person name="Kondo S."/>
            <person name="Hamamoto M."/>
            <person name="Yoshikawa H."/>
        </authorList>
    </citation>
    <scope>NUCLEOTIDE SEQUENCE [LARGE SCALE GENOMIC DNA]</scope>
    <source>
        <strain evidence="7 8">NRRL Y-17804</strain>
    </source>
</reference>
<dbReference type="InterPro" id="IPR012133">
    <property type="entry name" value="Alpha-hydoxy_acid_DH_FMN"/>
</dbReference>
<keyword evidence="2" id="KW-0560">Oxidoreductase</keyword>
<evidence type="ECO:0000256" key="1">
    <source>
        <dbReference type="ARBA" id="ARBA00001917"/>
    </source>
</evidence>
<dbReference type="PROSITE" id="PS00557">
    <property type="entry name" value="FMN_HYDROXY_ACID_DH_1"/>
    <property type="match status" value="1"/>
</dbReference>
<dbReference type="EMBL" id="BACD03000035">
    <property type="protein sequence ID" value="GAO50652.1"/>
    <property type="molecule type" value="Genomic_DNA"/>
</dbReference>
<dbReference type="InterPro" id="IPR037396">
    <property type="entry name" value="FMN_HAD"/>
</dbReference>
<evidence type="ECO:0000313" key="7">
    <source>
        <dbReference type="EMBL" id="GAO50652.1"/>
    </source>
</evidence>
<dbReference type="Pfam" id="PF01070">
    <property type="entry name" value="FMN_dh"/>
    <property type="match status" value="1"/>
</dbReference>
<feature type="domain" description="FMN hydroxy acid dehydrogenase" evidence="6">
    <location>
        <begin position="159"/>
        <end position="543"/>
    </location>
</feature>
<dbReference type="STRING" id="698492.A0A0E9NL92"/>
<evidence type="ECO:0000256" key="2">
    <source>
        <dbReference type="ARBA" id="ARBA00023002"/>
    </source>
</evidence>
<dbReference type="Gene3D" id="3.20.20.70">
    <property type="entry name" value="Aldolase class I"/>
    <property type="match status" value="1"/>
</dbReference>
<dbReference type="CDD" id="cd02809">
    <property type="entry name" value="alpha_hydroxyacid_oxid_FMN"/>
    <property type="match status" value="1"/>
</dbReference>
<dbReference type="FunFam" id="3.20.20.70:FF:000056">
    <property type="entry name" value="hydroxyacid oxidase 2"/>
    <property type="match status" value="1"/>
</dbReference>
<dbReference type="GO" id="GO:0016491">
    <property type="term" value="F:oxidoreductase activity"/>
    <property type="evidence" value="ECO:0007669"/>
    <property type="project" value="UniProtKB-KW"/>
</dbReference>
<dbReference type="PROSITE" id="PS51349">
    <property type="entry name" value="FMN_HYDROXY_ACID_DH_2"/>
    <property type="match status" value="1"/>
</dbReference>
<evidence type="ECO:0000259" key="6">
    <source>
        <dbReference type="PROSITE" id="PS51349"/>
    </source>
</evidence>
<evidence type="ECO:0000256" key="4">
    <source>
        <dbReference type="ARBA" id="ARBA00073420"/>
    </source>
</evidence>
<evidence type="ECO:0000256" key="3">
    <source>
        <dbReference type="ARBA" id="ARBA00024042"/>
    </source>
</evidence>
<comment type="similarity">
    <text evidence="3">Belongs to the FMN-dependent alpha-hydroxy acid dehydrogenase family.</text>
</comment>
<sequence length="551" mass="61163">MIDDTILFYLITKREVGAAKVHAGASPGWLFAYWFLNTMEWFRYFGIGQQTGWQDGRSFGHAKTYTLSFFRSFDTRTPPLLTYIVLRTPGELTLQLRSGLGLGLRYRLTLTEPRARTRTSERRVPHQIREVPYSNRTPPSPTPNILNQDKLCTRMSSSQLKQSPVCIADLEDHAKTKLNQMTYEYYHCGANDQETVKDNLEAYRRYKLRPRVLRDVSTVNTSTTLFGTEYSLPLGIAPSAMQRLAGGNGELDTSRAAARAGVPMCLSTFATTSLEEVIAAGREVSKQENMPENDYWLQLYVYQNRQTSEKLVKRAEAAGFSALVLTVDSPWMGKRYNELRNNFMLPAHLELGNFKGMGVKTYGELETLKRQGKAVDPTELEAALAAKNVNDASLSWDMAIDWLRSITKMKIIVKGLITEEDALLALDHKVDAIWISNHGGRQLDGSVSTLDALPEIARVAKGKVPILFDGGVTRGTDILKAVALGADMAFIGRSVLWGLAYDGQAGVELALGLLRSEFELGMALSGCAKVGDIKRELLGVVRADGYGLAKL</sequence>
<dbReference type="InterPro" id="IPR013785">
    <property type="entry name" value="Aldolase_TIM"/>
</dbReference>
<reference evidence="7 8" key="1">
    <citation type="journal article" date="2011" name="J. Gen. Appl. Microbiol.">
        <title>Draft genome sequencing of the enigmatic yeast Saitoella complicata.</title>
        <authorList>
            <person name="Nishida H."/>
            <person name="Hamamoto M."/>
            <person name="Sugiyama J."/>
        </authorList>
    </citation>
    <scope>NUCLEOTIDE SEQUENCE [LARGE SCALE GENOMIC DNA]</scope>
    <source>
        <strain evidence="7 8">NRRL Y-17804</strain>
    </source>
</reference>
<reference evidence="7 8" key="3">
    <citation type="journal article" date="2015" name="Genome Announc.">
        <title>Draft Genome Sequence of the Archiascomycetous Yeast Saitoella complicata.</title>
        <authorList>
            <person name="Yamauchi K."/>
            <person name="Kondo S."/>
            <person name="Hamamoto M."/>
            <person name="Takahashi Y."/>
            <person name="Ogura Y."/>
            <person name="Hayashi T."/>
            <person name="Nishida H."/>
        </authorList>
    </citation>
    <scope>NUCLEOTIDE SEQUENCE [LARGE SCALE GENOMIC DNA]</scope>
    <source>
        <strain evidence="7 8">NRRL Y-17804</strain>
    </source>
</reference>
<name>A0A0E9NL92_SAICN</name>
<dbReference type="Proteomes" id="UP000033140">
    <property type="component" value="Unassembled WGS sequence"/>
</dbReference>
<dbReference type="InterPro" id="IPR008259">
    <property type="entry name" value="FMN_hydac_DH_AS"/>
</dbReference>